<dbReference type="Pfam" id="PF24140">
    <property type="entry name" value="TPR_TNPO3_IPO13_3rd"/>
    <property type="match status" value="1"/>
</dbReference>
<dbReference type="Proteomes" id="UP000095287">
    <property type="component" value="Unplaced"/>
</dbReference>
<reference evidence="3" key="1">
    <citation type="submission" date="2016-11" db="UniProtKB">
        <authorList>
            <consortium name="WormBaseParasite"/>
        </authorList>
    </citation>
    <scope>IDENTIFICATION</scope>
</reference>
<dbReference type="GO" id="GO:0005737">
    <property type="term" value="C:cytoplasm"/>
    <property type="evidence" value="ECO:0007669"/>
    <property type="project" value="TreeGrafter"/>
</dbReference>
<dbReference type="InterPro" id="IPR013598">
    <property type="entry name" value="Exportin-1/Importin-b-like"/>
</dbReference>
<organism evidence="2 3">
    <name type="scientific">Steinernema glaseri</name>
    <dbReference type="NCBI Taxonomy" id="37863"/>
    <lineage>
        <taxon>Eukaryota</taxon>
        <taxon>Metazoa</taxon>
        <taxon>Ecdysozoa</taxon>
        <taxon>Nematoda</taxon>
        <taxon>Chromadorea</taxon>
        <taxon>Rhabditida</taxon>
        <taxon>Tylenchina</taxon>
        <taxon>Panagrolaimomorpha</taxon>
        <taxon>Strongyloidoidea</taxon>
        <taxon>Steinernematidae</taxon>
        <taxon>Steinernema</taxon>
    </lineage>
</organism>
<dbReference type="InterPro" id="IPR051345">
    <property type="entry name" value="Importin_beta-like_NTR"/>
</dbReference>
<name>A0A1I8A6K2_9BILA</name>
<dbReference type="InterPro" id="IPR001494">
    <property type="entry name" value="Importin-beta_N"/>
</dbReference>
<dbReference type="GO" id="GO:0006606">
    <property type="term" value="P:protein import into nucleus"/>
    <property type="evidence" value="ECO:0007669"/>
    <property type="project" value="TreeGrafter"/>
</dbReference>
<sequence length="984" mass="112905">MKSFIENRSFFNIGFAKPLPDIVRMEFTVEAAFTAIETMHSSFTDREAFQEAASWLAKFQESLQAWSICDSLVREARSRTSAYYAAQMLRNKVLKQFDELPPDSYEQFRNSLVAHLMAVDWLNPRDSVIVTQLSLALVDLYLQVPKWPYTIGKLIGEFVQHPVDRTGVILTLLKLFPEEAQNPQVDIGQNRRTEVEAELAGLNVEMIAYIGQVCVAYQGNNDVICKAIKCMATWILNDRIPTKQFADHPILASAISVLEFPEGVDFSLHEASTDLLCAAFQRIDRDITDRQDLTLAILLHSKVFCMIDKFDTAEEGQMRNYARLFTEAAEAFALSMLEEPGTEGFGNVQFLDLLLVLAAHPDMEYIDISFNFWYYFGAHFIESPDDPDEWEIYRPYIRRYMVELLKHCRYDPQDEFIDEDDDDEFAQFRARVCESANDIFLLIGVEECLKLIAEYFNRCEKTWVEIEAVVFFLSAFMDKVHPMESFFIPEILEAVISSGQDCHPLLSRSMIGLVKRAEEWIQRHPACLNTVMDWLIARLNDERFAAKAARAVLAFCIGSSSSLTMYFDLLYEVVAQYETNPELAGLVQSAGNELIEACANIAKNRPLEEFIVKFDRLVRRSNECLSHIVAKEKLSAEEFHRKEKCSTQWELLTLSPITWMNRLSCVYRYVEPYGWQYLTNSESPLALQVNALVEGTWKVLLDALETFASDLSICESCCRAMRFVIRSLGPRSAHLARELIQVMVRIYQVYPHSCFLYVGSIMVDEYSSQREFLPDLLMMVELLAQGSIGILKEWNGFLNNPDTVDDLFRIGVRFVQKAPAAFLATPVAHLFFQCGVQAVRVDHQDVISSVSLFFQETALVVSDRRQVCAGCATQEEMEVGIQKGRGLFEEYGAQLVHETINMCLYRVTMQNRTEVVRIFNCVKKVCPNKFNEFLARTFELLPHDTLKSATTEQLREFHLKMTSTDYSDTISMIHLVEDLCDYYR</sequence>
<protein>
    <submittedName>
        <fullName evidence="3">Importin N-terminal domain-containing protein</fullName>
    </submittedName>
</protein>
<evidence type="ECO:0000313" key="3">
    <source>
        <dbReference type="WBParaSite" id="L893_g33104.t1"/>
    </source>
</evidence>
<dbReference type="PANTHER" id="PTHR12363">
    <property type="entry name" value="TRANSPORTIN 3 AND IMPORTIN 13"/>
    <property type="match status" value="1"/>
</dbReference>
<evidence type="ECO:0000259" key="1">
    <source>
        <dbReference type="SMART" id="SM00913"/>
    </source>
</evidence>
<feature type="domain" description="Importin N-terminal" evidence="1">
    <location>
        <begin position="52"/>
        <end position="118"/>
    </location>
</feature>
<dbReference type="InterPro" id="IPR058537">
    <property type="entry name" value="TPR_TNPO3_IPO13_4th"/>
</dbReference>
<dbReference type="InterPro" id="IPR057942">
    <property type="entry name" value="TPR_TNPO3_IPO13_3rd"/>
</dbReference>
<dbReference type="InterPro" id="IPR016024">
    <property type="entry name" value="ARM-type_fold"/>
</dbReference>
<dbReference type="InterPro" id="IPR057941">
    <property type="entry name" value="TPR_TNPO3_IPO13_2nd"/>
</dbReference>
<dbReference type="SUPFAM" id="SSF48371">
    <property type="entry name" value="ARM repeat"/>
    <property type="match status" value="1"/>
</dbReference>
<dbReference type="GO" id="GO:0031267">
    <property type="term" value="F:small GTPase binding"/>
    <property type="evidence" value="ECO:0007669"/>
    <property type="project" value="InterPro"/>
</dbReference>
<dbReference type="Pfam" id="PF24138">
    <property type="entry name" value="TPR_TNPO3_IPO13_2nd"/>
    <property type="match status" value="1"/>
</dbReference>
<dbReference type="Pfam" id="PF03810">
    <property type="entry name" value="IBN_N"/>
    <property type="match status" value="1"/>
</dbReference>
<dbReference type="InterPro" id="IPR011989">
    <property type="entry name" value="ARM-like"/>
</dbReference>
<dbReference type="Gene3D" id="1.25.10.10">
    <property type="entry name" value="Leucine-rich Repeat Variant"/>
    <property type="match status" value="1"/>
</dbReference>
<dbReference type="WBParaSite" id="L893_g33104.t1">
    <property type="protein sequence ID" value="L893_g33104.t1"/>
    <property type="gene ID" value="L893_g33104"/>
</dbReference>
<dbReference type="Pfam" id="PF08389">
    <property type="entry name" value="Xpo1"/>
    <property type="match status" value="1"/>
</dbReference>
<accession>A0A1I8A6K2</accession>
<dbReference type="SMART" id="SM00913">
    <property type="entry name" value="IBN_N"/>
    <property type="match status" value="1"/>
</dbReference>
<dbReference type="PANTHER" id="PTHR12363:SF42">
    <property type="entry name" value="TRANSPORTIN-3"/>
    <property type="match status" value="1"/>
</dbReference>
<proteinExistence type="predicted"/>
<dbReference type="AlphaFoldDB" id="A0A1I8A6K2"/>
<dbReference type="Pfam" id="PF24139">
    <property type="entry name" value="TPR_TNPO3_IPO13_4th"/>
    <property type="match status" value="1"/>
</dbReference>
<evidence type="ECO:0000313" key="2">
    <source>
        <dbReference type="Proteomes" id="UP000095287"/>
    </source>
</evidence>
<keyword evidence="2" id="KW-1185">Reference proteome</keyword>